<organism evidence="1 2">
    <name type="scientific">Helicostylum pulchrum</name>
    <dbReference type="NCBI Taxonomy" id="562976"/>
    <lineage>
        <taxon>Eukaryota</taxon>
        <taxon>Fungi</taxon>
        <taxon>Fungi incertae sedis</taxon>
        <taxon>Mucoromycota</taxon>
        <taxon>Mucoromycotina</taxon>
        <taxon>Mucoromycetes</taxon>
        <taxon>Mucorales</taxon>
        <taxon>Mucorineae</taxon>
        <taxon>Mucoraceae</taxon>
        <taxon>Helicostylum</taxon>
    </lineage>
</organism>
<comment type="caution">
    <text evidence="1">The sequence shown here is derived from an EMBL/GenBank/DDBJ whole genome shotgun (WGS) entry which is preliminary data.</text>
</comment>
<gene>
    <name evidence="1" type="ORF">HPULCUR_005166</name>
</gene>
<dbReference type="Proteomes" id="UP001476247">
    <property type="component" value="Unassembled WGS sequence"/>
</dbReference>
<evidence type="ECO:0008006" key="3">
    <source>
        <dbReference type="Google" id="ProtNLM"/>
    </source>
</evidence>
<evidence type="ECO:0000313" key="2">
    <source>
        <dbReference type="Proteomes" id="UP001476247"/>
    </source>
</evidence>
<keyword evidence="2" id="KW-1185">Reference proteome</keyword>
<reference evidence="1 2" key="1">
    <citation type="submission" date="2024-04" db="EMBL/GenBank/DDBJ databases">
        <title>genome sequences of Mucor flavus KT1a and Helicostylum pulchrum KT1b strains isolation_sourced from the surface of a dry-aged beef.</title>
        <authorList>
            <person name="Toyotome T."/>
            <person name="Hosono M."/>
            <person name="Torimaru M."/>
            <person name="Fukuda K."/>
            <person name="Mikami N."/>
        </authorList>
    </citation>
    <scope>NUCLEOTIDE SEQUENCE [LARGE SCALE GENOMIC DNA]</scope>
    <source>
        <strain evidence="1 2">KT1b</strain>
    </source>
</reference>
<accession>A0ABP9XYB4</accession>
<proteinExistence type="predicted"/>
<protein>
    <recommendedName>
        <fullName evidence="3">Hac prophage II protein</fullName>
    </recommendedName>
</protein>
<dbReference type="EMBL" id="BAABUJ010000013">
    <property type="protein sequence ID" value="GAA5799749.1"/>
    <property type="molecule type" value="Genomic_DNA"/>
</dbReference>
<name>A0ABP9XYB4_9FUNG</name>
<sequence>MKTLKKYTHENVTKYRNILESQNYEICFNTNECELILVLKQRMLGNPVTYRKYLDVVEEKEDTGVKRKKSELGMLKKETKRDLHKTKKFI</sequence>
<evidence type="ECO:0000313" key="1">
    <source>
        <dbReference type="EMBL" id="GAA5799749.1"/>
    </source>
</evidence>